<name>A0ABU1K348_9FLAO</name>
<sequence length="131" mass="14239">MKKTFLTVALSFLFAATYANCNPVVANSDLSNSSLVEDVALNSFCKSVMKGDVEMVKQLLKLGEDVNAKSLGRTPAMYAARYNRAEILQLLIDNGADLSIKSTKEKLTARDFAEQSKAKEALAVIDAAEMK</sequence>
<evidence type="ECO:0000256" key="3">
    <source>
        <dbReference type="PROSITE-ProRule" id="PRU00023"/>
    </source>
</evidence>
<dbReference type="PROSITE" id="PS50297">
    <property type="entry name" value="ANK_REP_REGION"/>
    <property type="match status" value="1"/>
</dbReference>
<dbReference type="PROSITE" id="PS50088">
    <property type="entry name" value="ANK_REPEAT"/>
    <property type="match status" value="1"/>
</dbReference>
<feature type="repeat" description="ANK" evidence="3">
    <location>
        <begin position="71"/>
        <end position="103"/>
    </location>
</feature>
<gene>
    <name evidence="5" type="ORF">GGR31_000352</name>
</gene>
<reference evidence="5 6" key="1">
    <citation type="submission" date="2023-07" db="EMBL/GenBank/DDBJ databases">
        <title>Genomic Encyclopedia of Type Strains, Phase IV (KMG-IV): sequencing the most valuable type-strain genomes for metagenomic binning, comparative biology and taxonomic classification.</title>
        <authorList>
            <person name="Goeker M."/>
        </authorList>
    </citation>
    <scope>NUCLEOTIDE SEQUENCE [LARGE SCALE GENOMIC DNA]</scope>
    <source>
        <strain evidence="5 6">DSM 102814</strain>
    </source>
</reference>
<protein>
    <submittedName>
        <fullName evidence="5">Ankyrin repeat protein</fullName>
    </submittedName>
</protein>
<dbReference type="RefSeq" id="WP_309726677.1">
    <property type="nucleotide sequence ID" value="NZ_JAVDQA010000001.1"/>
</dbReference>
<accession>A0ABU1K348</accession>
<keyword evidence="4" id="KW-0732">Signal</keyword>
<dbReference type="InterPro" id="IPR036770">
    <property type="entry name" value="Ankyrin_rpt-contain_sf"/>
</dbReference>
<evidence type="ECO:0000256" key="1">
    <source>
        <dbReference type="ARBA" id="ARBA00022737"/>
    </source>
</evidence>
<dbReference type="SMART" id="SM00248">
    <property type="entry name" value="ANK"/>
    <property type="match status" value="2"/>
</dbReference>
<dbReference type="InterPro" id="IPR051637">
    <property type="entry name" value="Ank_repeat_dom-contain_49"/>
</dbReference>
<evidence type="ECO:0000256" key="2">
    <source>
        <dbReference type="ARBA" id="ARBA00023043"/>
    </source>
</evidence>
<evidence type="ECO:0000256" key="4">
    <source>
        <dbReference type="SAM" id="SignalP"/>
    </source>
</evidence>
<comment type="caution">
    <text evidence="5">The sequence shown here is derived from an EMBL/GenBank/DDBJ whole genome shotgun (WGS) entry which is preliminary data.</text>
</comment>
<dbReference type="Gene3D" id="1.25.40.20">
    <property type="entry name" value="Ankyrin repeat-containing domain"/>
    <property type="match status" value="1"/>
</dbReference>
<keyword evidence="6" id="KW-1185">Reference proteome</keyword>
<feature type="signal peptide" evidence="4">
    <location>
        <begin position="1"/>
        <end position="21"/>
    </location>
</feature>
<feature type="chain" id="PRO_5045488604" evidence="4">
    <location>
        <begin position="22"/>
        <end position="131"/>
    </location>
</feature>
<dbReference type="Pfam" id="PF12796">
    <property type="entry name" value="Ank_2"/>
    <property type="match status" value="1"/>
</dbReference>
<evidence type="ECO:0000313" key="6">
    <source>
        <dbReference type="Proteomes" id="UP001257659"/>
    </source>
</evidence>
<keyword evidence="1" id="KW-0677">Repeat</keyword>
<proteinExistence type="predicted"/>
<dbReference type="InterPro" id="IPR002110">
    <property type="entry name" value="Ankyrin_rpt"/>
</dbReference>
<dbReference type="EMBL" id="JAVDQA010000001">
    <property type="protein sequence ID" value="MDR6299736.1"/>
    <property type="molecule type" value="Genomic_DNA"/>
</dbReference>
<evidence type="ECO:0000313" key="5">
    <source>
        <dbReference type="EMBL" id="MDR6299736.1"/>
    </source>
</evidence>
<dbReference type="SUPFAM" id="SSF48403">
    <property type="entry name" value="Ankyrin repeat"/>
    <property type="match status" value="1"/>
</dbReference>
<keyword evidence="2 3" id="KW-0040">ANK repeat</keyword>
<organism evidence="5 6">
    <name type="scientific">Mesonia maritima</name>
    <dbReference type="NCBI Taxonomy" id="1793873"/>
    <lineage>
        <taxon>Bacteria</taxon>
        <taxon>Pseudomonadati</taxon>
        <taxon>Bacteroidota</taxon>
        <taxon>Flavobacteriia</taxon>
        <taxon>Flavobacteriales</taxon>
        <taxon>Flavobacteriaceae</taxon>
        <taxon>Mesonia</taxon>
    </lineage>
</organism>
<dbReference type="Proteomes" id="UP001257659">
    <property type="component" value="Unassembled WGS sequence"/>
</dbReference>
<dbReference type="PANTHER" id="PTHR24180">
    <property type="entry name" value="CYCLIN-DEPENDENT KINASE INHIBITOR 2C-RELATED"/>
    <property type="match status" value="1"/>
</dbReference>
<dbReference type="PANTHER" id="PTHR24180:SF45">
    <property type="entry name" value="POLY [ADP-RIBOSE] POLYMERASE TANKYRASE"/>
    <property type="match status" value="1"/>
</dbReference>